<keyword evidence="2" id="KW-1185">Reference proteome</keyword>
<accession>A0ACB8JFJ7</accession>
<evidence type="ECO:0000313" key="1">
    <source>
        <dbReference type="EMBL" id="KAH9716433.1"/>
    </source>
</evidence>
<dbReference type="EMBL" id="CM039176">
    <property type="protein sequence ID" value="KAH9716433.1"/>
    <property type="molecule type" value="Genomic_DNA"/>
</dbReference>
<comment type="caution">
    <text evidence="1">The sequence shown here is derived from an EMBL/GenBank/DDBJ whole genome shotgun (WGS) entry which is preliminary data.</text>
</comment>
<sequence>MYGTWFAISGLVAAKKTYSNCLAIRKATDFFSKFNAMTVVGERKYVPLEGNRSNLVQTSWAMMALIHAGQMERDPTPLHRAAKLLINSQLEDGDFPQQELTGAFMGNCMTHYPTYRNVFPMWALAEYRSKFLLPKIF</sequence>
<reference evidence="2" key="1">
    <citation type="journal article" date="2023" name="Hortic. Res.">
        <title>A chromosome-level phased genome enabling allele-level studies in sweet orange: a case study on citrus Huanglongbing tolerance.</title>
        <authorList>
            <person name="Wu B."/>
            <person name="Yu Q."/>
            <person name="Deng Z."/>
            <person name="Duan Y."/>
            <person name="Luo F."/>
            <person name="Gmitter F. Jr."/>
        </authorList>
    </citation>
    <scope>NUCLEOTIDE SEQUENCE [LARGE SCALE GENOMIC DNA]</scope>
    <source>
        <strain evidence="2">cv. Valencia</strain>
    </source>
</reference>
<organism evidence="1 2">
    <name type="scientific">Citrus sinensis</name>
    <name type="common">Sweet orange</name>
    <name type="synonym">Citrus aurantium var. sinensis</name>
    <dbReference type="NCBI Taxonomy" id="2711"/>
    <lineage>
        <taxon>Eukaryota</taxon>
        <taxon>Viridiplantae</taxon>
        <taxon>Streptophyta</taxon>
        <taxon>Embryophyta</taxon>
        <taxon>Tracheophyta</taxon>
        <taxon>Spermatophyta</taxon>
        <taxon>Magnoliopsida</taxon>
        <taxon>eudicotyledons</taxon>
        <taxon>Gunneridae</taxon>
        <taxon>Pentapetalae</taxon>
        <taxon>rosids</taxon>
        <taxon>malvids</taxon>
        <taxon>Sapindales</taxon>
        <taxon>Rutaceae</taxon>
        <taxon>Aurantioideae</taxon>
        <taxon>Citrus</taxon>
    </lineage>
</organism>
<proteinExistence type="predicted"/>
<name>A0ACB8JFJ7_CITSI</name>
<dbReference type="Proteomes" id="UP000829398">
    <property type="component" value="Chromosome 7"/>
</dbReference>
<evidence type="ECO:0000313" key="2">
    <source>
        <dbReference type="Proteomes" id="UP000829398"/>
    </source>
</evidence>
<gene>
    <name evidence="1" type="ORF">KPL71_021464</name>
</gene>
<protein>
    <submittedName>
        <fullName evidence="1">Uncharacterized protein</fullName>
    </submittedName>
</protein>